<name>A0ABV5U8F7_9PSEU</name>
<evidence type="ECO:0000313" key="3">
    <source>
        <dbReference type="Proteomes" id="UP001589535"/>
    </source>
</evidence>
<keyword evidence="3" id="KW-1185">Reference proteome</keyword>
<sequence length="96" mass="11103">MTTYLEQEVEYWRARAKAAEQRLREAADFYPDNPPEPPVGTEYGVPGSDVVAWRRTDEGWFCAGEACRNCPVEWGEVWDRDLSLVSREAVLERRLP</sequence>
<evidence type="ECO:0000313" key="2">
    <source>
        <dbReference type="EMBL" id="MFB9687687.1"/>
    </source>
</evidence>
<comment type="caution">
    <text evidence="2">The sequence shown here is derived from an EMBL/GenBank/DDBJ whole genome shotgun (WGS) entry which is preliminary data.</text>
</comment>
<gene>
    <name evidence="2" type="ORF">ACFFTO_26205</name>
</gene>
<accession>A0ABV5U8F7</accession>
<dbReference type="Proteomes" id="UP001589535">
    <property type="component" value="Unassembled WGS sequence"/>
</dbReference>
<protein>
    <submittedName>
        <fullName evidence="2">Uncharacterized protein</fullName>
    </submittedName>
</protein>
<evidence type="ECO:0000256" key="1">
    <source>
        <dbReference type="SAM" id="MobiDB-lite"/>
    </source>
</evidence>
<dbReference type="RefSeq" id="WP_378198461.1">
    <property type="nucleotide sequence ID" value="NZ_JBHMBK010000021.1"/>
</dbReference>
<organism evidence="2 3">
    <name type="scientific">Amycolatopsis plumensis</name>
    <dbReference type="NCBI Taxonomy" id="236508"/>
    <lineage>
        <taxon>Bacteria</taxon>
        <taxon>Bacillati</taxon>
        <taxon>Actinomycetota</taxon>
        <taxon>Actinomycetes</taxon>
        <taxon>Pseudonocardiales</taxon>
        <taxon>Pseudonocardiaceae</taxon>
        <taxon>Amycolatopsis</taxon>
    </lineage>
</organism>
<reference evidence="2 3" key="1">
    <citation type="submission" date="2024-09" db="EMBL/GenBank/DDBJ databases">
        <authorList>
            <person name="Sun Q."/>
            <person name="Mori K."/>
        </authorList>
    </citation>
    <scope>NUCLEOTIDE SEQUENCE [LARGE SCALE GENOMIC DNA]</scope>
    <source>
        <strain evidence="2 3">JCM 13852</strain>
    </source>
</reference>
<dbReference type="EMBL" id="JBHMBK010000021">
    <property type="protein sequence ID" value="MFB9687687.1"/>
    <property type="molecule type" value="Genomic_DNA"/>
</dbReference>
<proteinExistence type="predicted"/>
<feature type="region of interest" description="Disordered" evidence="1">
    <location>
        <begin position="25"/>
        <end position="44"/>
    </location>
</feature>